<dbReference type="InterPro" id="IPR050054">
    <property type="entry name" value="UPRTase/APRTase"/>
</dbReference>
<dbReference type="CDD" id="cd06223">
    <property type="entry name" value="PRTases_typeI"/>
    <property type="match status" value="1"/>
</dbReference>
<evidence type="ECO:0000256" key="10">
    <source>
        <dbReference type="ARBA" id="ARBA00022726"/>
    </source>
</evidence>
<evidence type="ECO:0000256" key="8">
    <source>
        <dbReference type="ARBA" id="ARBA00022676"/>
    </source>
</evidence>
<dbReference type="PANTHER" id="PTHR32315:SF3">
    <property type="entry name" value="ADENINE PHOSPHORIBOSYLTRANSFERASE"/>
    <property type="match status" value="1"/>
</dbReference>
<dbReference type="AlphaFoldDB" id="A0AAW9S3Z8"/>
<dbReference type="NCBIfam" id="NF002634">
    <property type="entry name" value="PRK02304.1-3"/>
    <property type="match status" value="1"/>
</dbReference>
<proteinExistence type="inferred from homology"/>
<comment type="subcellular location">
    <subcellularLocation>
        <location evidence="3 11">Cytoplasm</location>
    </subcellularLocation>
</comment>
<dbReference type="InterPro" id="IPR029057">
    <property type="entry name" value="PRTase-like"/>
</dbReference>
<comment type="caution">
    <text evidence="13">The sequence shown here is derived from an EMBL/GenBank/DDBJ whole genome shotgun (WGS) entry which is preliminary data.</text>
</comment>
<dbReference type="GO" id="GO:0005737">
    <property type="term" value="C:cytoplasm"/>
    <property type="evidence" value="ECO:0007669"/>
    <property type="project" value="UniProtKB-SubCell"/>
</dbReference>
<sequence length="176" mass="19667">MMNQELEKYIRSIKNFPKDGIDFKDITTLLKDPKGLLQTGNALYDFAKEIPIDKVVGIESRGFFYGPLLAMKLQAGFVPIRKTGKLPAETVHQTYALEYGSDTIEVHKDAIAPGDKILLHDDLLATGGTARAACDLIEKAGGEIVQISFIIELAFLNAREKFEGYDLRTLIRYDKE</sequence>
<dbReference type="GO" id="GO:0006168">
    <property type="term" value="P:adenine salvage"/>
    <property type="evidence" value="ECO:0007669"/>
    <property type="project" value="InterPro"/>
</dbReference>
<dbReference type="GO" id="GO:0002055">
    <property type="term" value="F:adenine binding"/>
    <property type="evidence" value="ECO:0007669"/>
    <property type="project" value="TreeGrafter"/>
</dbReference>
<comment type="pathway">
    <text evidence="4 11">Purine metabolism; AMP biosynthesis via salvage pathway; AMP from adenine: step 1/1.</text>
</comment>
<dbReference type="GO" id="GO:0044209">
    <property type="term" value="P:AMP salvage"/>
    <property type="evidence" value="ECO:0007669"/>
    <property type="project" value="UniProtKB-UniRule"/>
</dbReference>
<keyword evidence="8 11" id="KW-0328">Glycosyltransferase</keyword>
<evidence type="ECO:0000256" key="11">
    <source>
        <dbReference type="HAMAP-Rule" id="MF_00004"/>
    </source>
</evidence>
<dbReference type="GO" id="GO:0006166">
    <property type="term" value="P:purine ribonucleoside salvage"/>
    <property type="evidence" value="ECO:0007669"/>
    <property type="project" value="UniProtKB-UniRule"/>
</dbReference>
<dbReference type="InterPro" id="IPR000836">
    <property type="entry name" value="PRTase_dom"/>
</dbReference>
<dbReference type="SUPFAM" id="SSF53271">
    <property type="entry name" value="PRTase-like"/>
    <property type="match status" value="1"/>
</dbReference>
<evidence type="ECO:0000256" key="7">
    <source>
        <dbReference type="ARBA" id="ARBA00022490"/>
    </source>
</evidence>
<dbReference type="NCBIfam" id="TIGR01090">
    <property type="entry name" value="apt"/>
    <property type="match status" value="1"/>
</dbReference>
<evidence type="ECO:0000259" key="12">
    <source>
        <dbReference type="Pfam" id="PF00156"/>
    </source>
</evidence>
<keyword evidence="9 11" id="KW-0808">Transferase</keyword>
<evidence type="ECO:0000256" key="3">
    <source>
        <dbReference type="ARBA" id="ARBA00004496"/>
    </source>
</evidence>
<name>A0AAW9S3Z8_9BACT</name>
<dbReference type="GO" id="GO:0016208">
    <property type="term" value="F:AMP binding"/>
    <property type="evidence" value="ECO:0007669"/>
    <property type="project" value="TreeGrafter"/>
</dbReference>
<comment type="similarity">
    <text evidence="5 11">Belongs to the purine/pyrimidine phosphoribosyltransferase family.</text>
</comment>
<keyword evidence="14" id="KW-1185">Reference proteome</keyword>
<dbReference type="PANTHER" id="PTHR32315">
    <property type="entry name" value="ADENINE PHOSPHORIBOSYLTRANSFERASE"/>
    <property type="match status" value="1"/>
</dbReference>
<evidence type="ECO:0000313" key="14">
    <source>
        <dbReference type="Proteomes" id="UP001403385"/>
    </source>
</evidence>
<evidence type="ECO:0000256" key="2">
    <source>
        <dbReference type="ARBA" id="ARBA00003968"/>
    </source>
</evidence>
<dbReference type="InterPro" id="IPR005764">
    <property type="entry name" value="Ade_phspho_trans"/>
</dbReference>
<dbReference type="Proteomes" id="UP001403385">
    <property type="component" value="Unassembled WGS sequence"/>
</dbReference>
<dbReference type="FunFam" id="3.40.50.2020:FF:000021">
    <property type="entry name" value="Adenine phosphoribosyltransferase"/>
    <property type="match status" value="1"/>
</dbReference>
<feature type="domain" description="Phosphoribosyltransferase" evidence="12">
    <location>
        <begin position="50"/>
        <end position="150"/>
    </location>
</feature>
<organism evidence="13 14">
    <name type="scientific">Rapidithrix thailandica</name>
    <dbReference type="NCBI Taxonomy" id="413964"/>
    <lineage>
        <taxon>Bacteria</taxon>
        <taxon>Pseudomonadati</taxon>
        <taxon>Bacteroidota</taxon>
        <taxon>Cytophagia</taxon>
        <taxon>Cytophagales</taxon>
        <taxon>Flammeovirgaceae</taxon>
        <taxon>Rapidithrix</taxon>
    </lineage>
</organism>
<dbReference type="GO" id="GO:0003999">
    <property type="term" value="F:adenine phosphoribosyltransferase activity"/>
    <property type="evidence" value="ECO:0007669"/>
    <property type="project" value="UniProtKB-UniRule"/>
</dbReference>
<dbReference type="EMBL" id="JBDKWZ010000001">
    <property type="protein sequence ID" value="MEN7546470.1"/>
    <property type="molecule type" value="Genomic_DNA"/>
</dbReference>
<dbReference type="EC" id="2.4.2.7" evidence="6 11"/>
<evidence type="ECO:0000256" key="4">
    <source>
        <dbReference type="ARBA" id="ARBA00004659"/>
    </source>
</evidence>
<keyword evidence="10 11" id="KW-0660">Purine salvage</keyword>
<comment type="catalytic activity">
    <reaction evidence="1 11">
        <text>AMP + diphosphate = 5-phospho-alpha-D-ribose 1-diphosphate + adenine</text>
        <dbReference type="Rhea" id="RHEA:16609"/>
        <dbReference type="ChEBI" id="CHEBI:16708"/>
        <dbReference type="ChEBI" id="CHEBI:33019"/>
        <dbReference type="ChEBI" id="CHEBI:58017"/>
        <dbReference type="ChEBI" id="CHEBI:456215"/>
        <dbReference type="EC" id="2.4.2.7"/>
    </reaction>
</comment>
<dbReference type="Pfam" id="PF00156">
    <property type="entry name" value="Pribosyltran"/>
    <property type="match status" value="1"/>
</dbReference>
<accession>A0AAW9S3Z8</accession>
<dbReference type="Gene3D" id="3.40.50.2020">
    <property type="match status" value="1"/>
</dbReference>
<dbReference type="RefSeq" id="WP_346819257.1">
    <property type="nucleotide sequence ID" value="NZ_JBDKWZ010000001.1"/>
</dbReference>
<evidence type="ECO:0000313" key="13">
    <source>
        <dbReference type="EMBL" id="MEN7546470.1"/>
    </source>
</evidence>
<dbReference type="HAMAP" id="MF_00004">
    <property type="entry name" value="Aden_phosphoribosyltr"/>
    <property type="match status" value="1"/>
</dbReference>
<protein>
    <recommendedName>
        <fullName evidence="6 11">Adenine phosphoribosyltransferase</fullName>
        <shortName evidence="11">APRT</shortName>
        <ecNumber evidence="6 11">2.4.2.7</ecNumber>
    </recommendedName>
</protein>
<evidence type="ECO:0000256" key="1">
    <source>
        <dbReference type="ARBA" id="ARBA00000868"/>
    </source>
</evidence>
<evidence type="ECO:0000256" key="6">
    <source>
        <dbReference type="ARBA" id="ARBA00011893"/>
    </source>
</evidence>
<evidence type="ECO:0000256" key="9">
    <source>
        <dbReference type="ARBA" id="ARBA00022679"/>
    </source>
</evidence>
<evidence type="ECO:0000256" key="5">
    <source>
        <dbReference type="ARBA" id="ARBA00008391"/>
    </source>
</evidence>
<dbReference type="NCBIfam" id="NF002636">
    <property type="entry name" value="PRK02304.1-5"/>
    <property type="match status" value="1"/>
</dbReference>
<gene>
    <name evidence="11" type="primary">apt</name>
    <name evidence="13" type="ORF">AAG747_01035</name>
</gene>
<reference evidence="13 14" key="1">
    <citation type="submission" date="2024-04" db="EMBL/GenBank/DDBJ databases">
        <title>Novel genus in family Flammeovirgaceae.</title>
        <authorList>
            <person name="Nguyen T.H."/>
            <person name="Vuong T.Q."/>
            <person name="Le H."/>
            <person name="Kim S.-G."/>
        </authorList>
    </citation>
    <scope>NUCLEOTIDE SEQUENCE [LARGE SCALE GENOMIC DNA]</scope>
    <source>
        <strain evidence="13 14">JCM 23209</strain>
    </source>
</reference>
<comment type="subunit">
    <text evidence="11">Homodimer.</text>
</comment>
<comment type="function">
    <text evidence="2 11">Catalyzes a salvage reaction resulting in the formation of AMP, that is energically less costly than de novo synthesis.</text>
</comment>
<keyword evidence="7 11" id="KW-0963">Cytoplasm</keyword>